<feature type="compositionally biased region" description="Pro residues" evidence="1">
    <location>
        <begin position="83"/>
        <end position="92"/>
    </location>
</feature>
<dbReference type="InParanoid" id="I1HTP0"/>
<reference evidence="3" key="3">
    <citation type="submission" date="2018-08" db="UniProtKB">
        <authorList>
            <consortium name="EnsemblPlants"/>
        </authorList>
    </citation>
    <scope>IDENTIFICATION</scope>
    <source>
        <strain evidence="3">cv. Bd21</strain>
    </source>
</reference>
<organism evidence="3">
    <name type="scientific">Brachypodium distachyon</name>
    <name type="common">Purple false brome</name>
    <name type="synonym">Trachynia distachya</name>
    <dbReference type="NCBI Taxonomy" id="15368"/>
    <lineage>
        <taxon>Eukaryota</taxon>
        <taxon>Viridiplantae</taxon>
        <taxon>Streptophyta</taxon>
        <taxon>Embryophyta</taxon>
        <taxon>Tracheophyta</taxon>
        <taxon>Spermatophyta</taxon>
        <taxon>Magnoliopsida</taxon>
        <taxon>Liliopsida</taxon>
        <taxon>Poales</taxon>
        <taxon>Poaceae</taxon>
        <taxon>BOP clade</taxon>
        <taxon>Pooideae</taxon>
        <taxon>Stipodae</taxon>
        <taxon>Brachypodieae</taxon>
        <taxon>Brachypodium</taxon>
    </lineage>
</organism>
<evidence type="ECO:0000313" key="4">
    <source>
        <dbReference type="Proteomes" id="UP000008810"/>
    </source>
</evidence>
<accession>I1HTP0</accession>
<evidence type="ECO:0000313" key="2">
    <source>
        <dbReference type="EMBL" id="KQK10737.1"/>
    </source>
</evidence>
<protein>
    <submittedName>
        <fullName evidence="2 3">Uncharacterized protein</fullName>
    </submittedName>
</protein>
<dbReference type="Proteomes" id="UP000008810">
    <property type="component" value="Chromosome 2"/>
</dbReference>
<sequence length="198" mass="21726">MAPLSWRHHTVLQALLSRVLLPEPDFQPLLTDISGGKNLGTVSRLFFVHPAASVARLRPSRTPPPPIPSGPTAATLIFLPPPTRPATPPPYPVAAAPSLRPATDKTREVPSHGAASTAKTRDVPSHGAAPTAETHDVPSRGAGAPLSRRRVCASRSRSRLLCCLWFYSCGDRKESMNAQRITYRLRRYFRSIWLKSRE</sequence>
<name>I1HTP0_BRADI</name>
<dbReference type="Gramene" id="KQK10737">
    <property type="protein sequence ID" value="KQK10737"/>
    <property type="gene ID" value="BRADI_2g55860v3"/>
</dbReference>
<keyword evidence="4" id="KW-1185">Reference proteome</keyword>
<evidence type="ECO:0000256" key="1">
    <source>
        <dbReference type="SAM" id="MobiDB-lite"/>
    </source>
</evidence>
<dbReference type="EMBL" id="CM000881">
    <property type="protein sequence ID" value="KQK10737.1"/>
    <property type="molecule type" value="Genomic_DNA"/>
</dbReference>
<feature type="region of interest" description="Disordered" evidence="1">
    <location>
        <begin position="83"/>
        <end position="150"/>
    </location>
</feature>
<proteinExistence type="predicted"/>
<gene>
    <name evidence="2" type="ORF">BRADI_2g55860v3</name>
</gene>
<reference evidence="2 3" key="1">
    <citation type="journal article" date="2010" name="Nature">
        <title>Genome sequencing and analysis of the model grass Brachypodium distachyon.</title>
        <authorList>
            <consortium name="International Brachypodium Initiative"/>
        </authorList>
    </citation>
    <scope>NUCLEOTIDE SEQUENCE [LARGE SCALE GENOMIC DNA]</scope>
    <source>
        <strain evidence="2 3">Bd21</strain>
    </source>
</reference>
<dbReference type="OrthoDB" id="185455at2759"/>
<evidence type="ECO:0000313" key="3">
    <source>
        <dbReference type="EnsemblPlants" id="KQK10737"/>
    </source>
</evidence>
<reference evidence="2" key="2">
    <citation type="submission" date="2017-06" db="EMBL/GenBank/DDBJ databases">
        <title>WGS assembly of Brachypodium distachyon.</title>
        <authorList>
            <consortium name="The International Brachypodium Initiative"/>
            <person name="Lucas S."/>
            <person name="Harmon-Smith M."/>
            <person name="Lail K."/>
            <person name="Tice H."/>
            <person name="Grimwood J."/>
            <person name="Bruce D."/>
            <person name="Barry K."/>
            <person name="Shu S."/>
            <person name="Lindquist E."/>
            <person name="Wang M."/>
            <person name="Pitluck S."/>
            <person name="Vogel J.P."/>
            <person name="Garvin D.F."/>
            <person name="Mockler T.C."/>
            <person name="Schmutz J."/>
            <person name="Rokhsar D."/>
            <person name="Bevan M.W."/>
        </authorList>
    </citation>
    <scope>NUCLEOTIDE SEQUENCE</scope>
    <source>
        <strain evidence="2">Bd21</strain>
    </source>
</reference>
<dbReference type="EnsemblPlants" id="KQK10737">
    <property type="protein sequence ID" value="KQK10737"/>
    <property type="gene ID" value="BRADI_2g55860v3"/>
</dbReference>
<dbReference type="AlphaFoldDB" id="I1HTP0"/>
<dbReference type="HOGENOM" id="CLU_1379838_0_0_1"/>